<dbReference type="AlphaFoldDB" id="A0A2N5SPK0"/>
<name>A0A2N5SPK0_9BASI</name>
<accession>A0A2N5SPK0</accession>
<organism evidence="2 3">
    <name type="scientific">Puccinia coronata f. sp. avenae</name>
    <dbReference type="NCBI Taxonomy" id="200324"/>
    <lineage>
        <taxon>Eukaryota</taxon>
        <taxon>Fungi</taxon>
        <taxon>Dikarya</taxon>
        <taxon>Basidiomycota</taxon>
        <taxon>Pucciniomycotina</taxon>
        <taxon>Pucciniomycetes</taxon>
        <taxon>Pucciniales</taxon>
        <taxon>Pucciniaceae</taxon>
        <taxon>Puccinia</taxon>
    </lineage>
</organism>
<gene>
    <name evidence="2" type="ORF">PCANC_12844</name>
</gene>
<keyword evidence="3" id="KW-1185">Reference proteome</keyword>
<sequence length="87" mass="9818">MNAMQRLSRCLFKEPLCRHPVHLNKHQSRPSPSQFYLLPFHRTPIGSSKQPPNLFLGPSCSNIAPPNPDPADPSVENSSGLFDQRRK</sequence>
<reference evidence="2 3" key="1">
    <citation type="submission" date="2017-11" db="EMBL/GenBank/DDBJ databases">
        <title>De novo assembly and phasing of dikaryotic genomes from two isolates of Puccinia coronata f. sp. avenae, the causal agent of oat crown rust.</title>
        <authorList>
            <person name="Miller M.E."/>
            <person name="Zhang Y."/>
            <person name="Omidvar V."/>
            <person name="Sperschneider J."/>
            <person name="Schwessinger B."/>
            <person name="Raley C."/>
            <person name="Palmer J.M."/>
            <person name="Garnica D."/>
            <person name="Upadhyaya N."/>
            <person name="Rathjen J."/>
            <person name="Taylor J.M."/>
            <person name="Park R.F."/>
            <person name="Dodds P.N."/>
            <person name="Hirsch C.D."/>
            <person name="Kianian S.F."/>
            <person name="Figueroa M."/>
        </authorList>
    </citation>
    <scope>NUCLEOTIDE SEQUENCE [LARGE SCALE GENOMIC DNA]</scope>
    <source>
        <strain evidence="2">12NC29</strain>
    </source>
</reference>
<dbReference type="Proteomes" id="UP000235388">
    <property type="component" value="Unassembled WGS sequence"/>
</dbReference>
<evidence type="ECO:0000313" key="2">
    <source>
        <dbReference type="EMBL" id="PLW15177.1"/>
    </source>
</evidence>
<evidence type="ECO:0000313" key="3">
    <source>
        <dbReference type="Proteomes" id="UP000235388"/>
    </source>
</evidence>
<evidence type="ECO:0000256" key="1">
    <source>
        <dbReference type="SAM" id="MobiDB-lite"/>
    </source>
</evidence>
<dbReference type="EMBL" id="PGCJ01000902">
    <property type="protein sequence ID" value="PLW15177.1"/>
    <property type="molecule type" value="Genomic_DNA"/>
</dbReference>
<proteinExistence type="predicted"/>
<protein>
    <submittedName>
        <fullName evidence="2">Uncharacterized protein</fullName>
    </submittedName>
</protein>
<comment type="caution">
    <text evidence="2">The sequence shown here is derived from an EMBL/GenBank/DDBJ whole genome shotgun (WGS) entry which is preliminary data.</text>
</comment>
<feature type="region of interest" description="Disordered" evidence="1">
    <location>
        <begin position="47"/>
        <end position="87"/>
    </location>
</feature>